<evidence type="ECO:0000313" key="4">
    <source>
        <dbReference type="Proteomes" id="UP000274772"/>
    </source>
</evidence>
<evidence type="ECO:0000313" key="3">
    <source>
        <dbReference type="EMBL" id="BBD91492.1"/>
    </source>
</evidence>
<dbReference type="Pfam" id="PF13240">
    <property type="entry name" value="Zn_Ribbon_1"/>
    <property type="match status" value="1"/>
</dbReference>
<name>A0ABM7FS28_9STAP</name>
<gene>
    <name evidence="3" type="ORF">JMUB590_0382</name>
</gene>
<reference evidence="3 4" key="1">
    <citation type="submission" date="2018-05" db="EMBL/GenBank/DDBJ databases">
        <title>Complete genome sequencing of three human clinical isolates of Staphylococcus caprae reveals virulence factors similar to those of S. epidermidis and S. capitis.</title>
        <authorList>
            <person name="Watanabe S."/>
            <person name="Cui L."/>
        </authorList>
    </citation>
    <scope>NUCLEOTIDE SEQUENCE [LARGE SCALE GENOMIC DNA]</scope>
    <source>
        <strain evidence="3 4">JMUB590</strain>
    </source>
</reference>
<keyword evidence="1" id="KW-1133">Transmembrane helix</keyword>
<feature type="transmembrane region" description="Helical" evidence="1">
    <location>
        <begin position="233"/>
        <end position="254"/>
    </location>
</feature>
<protein>
    <recommendedName>
        <fullName evidence="2">Zinc-ribbon domain-containing protein</fullName>
    </recommendedName>
</protein>
<evidence type="ECO:0000259" key="2">
    <source>
        <dbReference type="Pfam" id="PF13240"/>
    </source>
</evidence>
<feature type="transmembrane region" description="Helical" evidence="1">
    <location>
        <begin position="266"/>
        <end position="289"/>
    </location>
</feature>
<accession>A0ABM7FS28</accession>
<dbReference type="EMBL" id="AP018586">
    <property type="protein sequence ID" value="BBD91492.1"/>
    <property type="molecule type" value="Genomic_DNA"/>
</dbReference>
<dbReference type="GeneID" id="58050156"/>
<evidence type="ECO:0000256" key="1">
    <source>
        <dbReference type="SAM" id="Phobius"/>
    </source>
</evidence>
<keyword evidence="1" id="KW-0812">Transmembrane</keyword>
<feature type="domain" description="Zinc-ribbon" evidence="2">
    <location>
        <begin position="3"/>
        <end position="24"/>
    </location>
</feature>
<feature type="transmembrane region" description="Helical" evidence="1">
    <location>
        <begin position="208"/>
        <end position="227"/>
    </location>
</feature>
<proteinExistence type="predicted"/>
<dbReference type="RefSeq" id="WP_002444423.1">
    <property type="nucleotide sequence ID" value="NZ_AP018585.1"/>
</dbReference>
<sequence>MNCPKCGQNYQQEDVFCGNCGTKLPESVAETTKTTSETANKEAQGEQSVIQTQVTKEIEEVTTNSKEQAFYHHQNINQSVVNQNDTHEHIETPLEQGTQSNNKDTFYEMKQFFISAFTHPDQVLKTEQTFSTKLLLILIIAGLAVVALLFSALIPDQVGFFEVSKSSIVFKFTVSLAIILAVHIGITYLVVRLTILPEVKFNKVFSDYILINTFTVALLILSAFLFALSSYKFASLIIIIMYLFLTISPAFMLAKYSSIYNTRISSLYGILILLFVLSIIILVFGQNIIEGTLMQNFSKLFGRVI</sequence>
<keyword evidence="1" id="KW-0472">Membrane</keyword>
<dbReference type="InterPro" id="IPR026870">
    <property type="entry name" value="Zinc_ribbon_dom"/>
</dbReference>
<organism evidence="3 4">
    <name type="scientific">Staphylococcus caprae</name>
    <dbReference type="NCBI Taxonomy" id="29380"/>
    <lineage>
        <taxon>Bacteria</taxon>
        <taxon>Bacillati</taxon>
        <taxon>Bacillota</taxon>
        <taxon>Bacilli</taxon>
        <taxon>Bacillales</taxon>
        <taxon>Staphylococcaceae</taxon>
        <taxon>Staphylococcus</taxon>
    </lineage>
</organism>
<keyword evidence="4" id="KW-1185">Reference proteome</keyword>
<dbReference type="Proteomes" id="UP000274772">
    <property type="component" value="Chromosome"/>
</dbReference>
<feature type="transmembrane region" description="Helical" evidence="1">
    <location>
        <begin position="134"/>
        <end position="154"/>
    </location>
</feature>
<feature type="transmembrane region" description="Helical" evidence="1">
    <location>
        <begin position="174"/>
        <end position="196"/>
    </location>
</feature>